<dbReference type="Pfam" id="PF08238">
    <property type="entry name" value="Sel1"/>
    <property type="match status" value="3"/>
</dbReference>
<dbReference type="InterPro" id="IPR006597">
    <property type="entry name" value="Sel1-like"/>
</dbReference>
<reference evidence="1" key="1">
    <citation type="submission" date="2022-01" db="EMBL/GenBank/DDBJ databases">
        <authorList>
            <person name="Jo J.-H."/>
            <person name="Im W.-T."/>
        </authorList>
    </citation>
    <scope>NUCLEOTIDE SEQUENCE</scope>
    <source>
        <strain evidence="1">XY25</strain>
    </source>
</reference>
<dbReference type="PANTHER" id="PTHR43628:SF1">
    <property type="entry name" value="CHITIN SYNTHASE REGULATORY FACTOR 2-RELATED"/>
    <property type="match status" value="1"/>
</dbReference>
<dbReference type="EMBL" id="JAKLTN010000002">
    <property type="protein sequence ID" value="MCG2577184.1"/>
    <property type="molecule type" value="Genomic_DNA"/>
</dbReference>
<keyword evidence="2" id="KW-1185">Reference proteome</keyword>
<accession>A0ABS9K1Z3</accession>
<dbReference type="InterPro" id="IPR011990">
    <property type="entry name" value="TPR-like_helical_dom_sf"/>
</dbReference>
<protein>
    <submittedName>
        <fullName evidence="1">Sel1 repeat family protein</fullName>
    </submittedName>
</protein>
<sequence length="256" mass="28037">MASKKVNSHPFPLKELSRGKLSRCFLRSIIGTFSATFPTFRKIRPDSCSKHSTPRLDCIEPEMLQCNLQPNDRKTAIELTMWVRTFIFALLVTLSHTAAADSLADAIKAIDAGQPKQAAQLLMPLAAAGNTTAQYRLGMLYYMGQGVPEDEKQAIFYWKKAASQGSADAMFHLGSAYLFGNQAARTVPDPDREAATWYFQAASAGHADAQYHLGLLFLAGKGVIDSRTEAARWMRKAAAQGHPEAKKALSIIESGK</sequence>
<dbReference type="RefSeq" id="WP_275709995.1">
    <property type="nucleotide sequence ID" value="NZ_JAKLTN010000002.1"/>
</dbReference>
<comment type="caution">
    <text evidence="1">The sequence shown here is derived from an EMBL/GenBank/DDBJ whole genome shotgun (WGS) entry which is preliminary data.</text>
</comment>
<name>A0ABS9K1Z3_9RHOO</name>
<dbReference type="SMART" id="SM00671">
    <property type="entry name" value="SEL1"/>
    <property type="match status" value="3"/>
</dbReference>
<evidence type="ECO:0000313" key="1">
    <source>
        <dbReference type="EMBL" id="MCG2577184.1"/>
    </source>
</evidence>
<dbReference type="InterPro" id="IPR052945">
    <property type="entry name" value="Mitotic_Regulator"/>
</dbReference>
<proteinExistence type="predicted"/>
<dbReference type="SUPFAM" id="SSF81901">
    <property type="entry name" value="HCP-like"/>
    <property type="match status" value="1"/>
</dbReference>
<dbReference type="Proteomes" id="UP001165384">
    <property type="component" value="Unassembled WGS sequence"/>
</dbReference>
<dbReference type="PANTHER" id="PTHR43628">
    <property type="entry name" value="ACTIVATOR OF C KINASE PROTEIN 1-RELATED"/>
    <property type="match status" value="1"/>
</dbReference>
<dbReference type="Gene3D" id="1.25.40.10">
    <property type="entry name" value="Tetratricopeptide repeat domain"/>
    <property type="match status" value="1"/>
</dbReference>
<organism evidence="1 2">
    <name type="scientific">Dechloromonas hankyongensis</name>
    <dbReference type="NCBI Taxonomy" id="2908002"/>
    <lineage>
        <taxon>Bacteria</taxon>
        <taxon>Pseudomonadati</taxon>
        <taxon>Pseudomonadota</taxon>
        <taxon>Betaproteobacteria</taxon>
        <taxon>Rhodocyclales</taxon>
        <taxon>Azonexaceae</taxon>
        <taxon>Dechloromonas</taxon>
    </lineage>
</organism>
<evidence type="ECO:0000313" key="2">
    <source>
        <dbReference type="Proteomes" id="UP001165384"/>
    </source>
</evidence>
<gene>
    <name evidence="1" type="ORF">LZ012_09255</name>
</gene>